<proteinExistence type="inferred from homology"/>
<dbReference type="PANTHER" id="PTHR31769">
    <property type="entry name" value="OS07G0462200 PROTEIN-RELATED"/>
    <property type="match status" value="1"/>
</dbReference>
<feature type="signal peptide" evidence="8">
    <location>
        <begin position="1"/>
        <end position="21"/>
    </location>
</feature>
<dbReference type="InterPro" id="IPR052222">
    <property type="entry name" value="DESIGUAL"/>
</dbReference>
<keyword evidence="2 7" id="KW-0812">Transmembrane</keyword>
<organism evidence="9 10">
    <name type="scientific">Lithospermum erythrorhizon</name>
    <name type="common">Purple gromwell</name>
    <name type="synonym">Lithospermum officinale var. erythrorhizon</name>
    <dbReference type="NCBI Taxonomy" id="34254"/>
    <lineage>
        <taxon>Eukaryota</taxon>
        <taxon>Viridiplantae</taxon>
        <taxon>Streptophyta</taxon>
        <taxon>Embryophyta</taxon>
        <taxon>Tracheophyta</taxon>
        <taxon>Spermatophyta</taxon>
        <taxon>Magnoliopsida</taxon>
        <taxon>eudicotyledons</taxon>
        <taxon>Gunneridae</taxon>
        <taxon>Pentapetalae</taxon>
        <taxon>asterids</taxon>
        <taxon>lamiids</taxon>
        <taxon>Boraginales</taxon>
        <taxon>Boraginaceae</taxon>
        <taxon>Boraginoideae</taxon>
        <taxon>Lithospermeae</taxon>
        <taxon>Lithospermum</taxon>
    </lineage>
</organism>
<reference evidence="9 10" key="1">
    <citation type="submission" date="2024-01" db="EMBL/GenBank/DDBJ databases">
        <title>The complete chloroplast genome sequence of Lithospermum erythrorhizon: insights into the phylogenetic relationship among Boraginaceae species and the maternal lineages of purple gromwells.</title>
        <authorList>
            <person name="Okada T."/>
            <person name="Watanabe K."/>
        </authorList>
    </citation>
    <scope>NUCLEOTIDE SEQUENCE [LARGE SCALE GENOMIC DNA]</scope>
</reference>
<keyword evidence="3 8" id="KW-0732">Signal</keyword>
<evidence type="ECO:0000256" key="2">
    <source>
        <dbReference type="ARBA" id="ARBA00022692"/>
    </source>
</evidence>
<feature type="transmembrane region" description="Helical" evidence="7">
    <location>
        <begin position="90"/>
        <end position="110"/>
    </location>
</feature>
<evidence type="ECO:0000313" key="9">
    <source>
        <dbReference type="EMBL" id="GAA0183756.1"/>
    </source>
</evidence>
<feature type="transmembrane region" description="Helical" evidence="7">
    <location>
        <begin position="138"/>
        <end position="158"/>
    </location>
</feature>
<keyword evidence="5 7" id="KW-0472">Membrane</keyword>
<keyword evidence="4 7" id="KW-1133">Transmembrane helix</keyword>
<evidence type="ECO:0000256" key="3">
    <source>
        <dbReference type="ARBA" id="ARBA00022729"/>
    </source>
</evidence>
<dbReference type="InterPro" id="IPR009606">
    <property type="entry name" value="DEAL/Modifying_wall_lignin1/2"/>
</dbReference>
<evidence type="ECO:0000256" key="4">
    <source>
        <dbReference type="ARBA" id="ARBA00022989"/>
    </source>
</evidence>
<dbReference type="Pfam" id="PF06749">
    <property type="entry name" value="DUF1218"/>
    <property type="match status" value="1"/>
</dbReference>
<comment type="caution">
    <text evidence="9">The sequence shown here is derived from an EMBL/GenBank/DDBJ whole genome shotgun (WGS) entry which is preliminary data.</text>
</comment>
<dbReference type="EMBL" id="BAABME010011433">
    <property type="protein sequence ID" value="GAA0183756.1"/>
    <property type="molecule type" value="Genomic_DNA"/>
</dbReference>
<gene>
    <name evidence="9" type="ORF">LIER_31112</name>
</gene>
<dbReference type="AlphaFoldDB" id="A0AAV3RPV8"/>
<keyword evidence="10" id="KW-1185">Reference proteome</keyword>
<evidence type="ECO:0000256" key="5">
    <source>
        <dbReference type="ARBA" id="ARBA00023136"/>
    </source>
</evidence>
<name>A0AAV3RPV8_LITER</name>
<evidence type="ECO:0000256" key="1">
    <source>
        <dbReference type="ARBA" id="ARBA00004127"/>
    </source>
</evidence>
<accession>A0AAV3RPV8</accession>
<dbReference type="GO" id="GO:0012505">
    <property type="term" value="C:endomembrane system"/>
    <property type="evidence" value="ECO:0007669"/>
    <property type="project" value="UniProtKB-SubCell"/>
</dbReference>
<dbReference type="Proteomes" id="UP001454036">
    <property type="component" value="Unassembled WGS sequence"/>
</dbReference>
<sequence length="182" mass="18927">MSSTVVLVIVSVLDLIAFGLAIGAEHRRASATIGKDTSTNYCVYDSNTATGLGVGAFIFLLASQVIIMVVSRCLCCGRALRPGSSRGRAIALFITCWATFLIAEICLLAGSVRNAHHTKETTSISENPPSCSTSSKGLFGAGAAFVVFTGIASGTYYLSYSKVDDAGLPSSRDAGVAMGSYY</sequence>
<comment type="similarity">
    <text evidence="6">Belongs to the DESIGUAL family.</text>
</comment>
<evidence type="ECO:0000256" key="7">
    <source>
        <dbReference type="SAM" id="Phobius"/>
    </source>
</evidence>
<protein>
    <submittedName>
        <fullName evidence="9">Uncharacterized protein</fullName>
    </submittedName>
</protein>
<evidence type="ECO:0000313" key="10">
    <source>
        <dbReference type="Proteomes" id="UP001454036"/>
    </source>
</evidence>
<feature type="chain" id="PRO_5043921038" evidence="8">
    <location>
        <begin position="22"/>
        <end position="182"/>
    </location>
</feature>
<evidence type="ECO:0000256" key="6">
    <source>
        <dbReference type="ARBA" id="ARBA00029467"/>
    </source>
</evidence>
<evidence type="ECO:0000256" key="8">
    <source>
        <dbReference type="SAM" id="SignalP"/>
    </source>
</evidence>
<feature type="transmembrane region" description="Helical" evidence="7">
    <location>
        <begin position="47"/>
        <end position="70"/>
    </location>
</feature>
<comment type="subcellular location">
    <subcellularLocation>
        <location evidence="1">Endomembrane system</location>
        <topology evidence="1">Multi-pass membrane protein</topology>
    </subcellularLocation>
</comment>